<feature type="chain" id="PRO_5035452761" evidence="2">
    <location>
        <begin position="23"/>
        <end position="921"/>
    </location>
</feature>
<dbReference type="AlphaFoldDB" id="A0A8J9UQD9"/>
<proteinExistence type="predicted"/>
<feature type="compositionally biased region" description="Basic and acidic residues" evidence="1">
    <location>
        <begin position="516"/>
        <end position="537"/>
    </location>
</feature>
<keyword evidence="2" id="KW-0732">Signal</keyword>
<feature type="compositionally biased region" description="Acidic residues" evidence="1">
    <location>
        <begin position="505"/>
        <end position="515"/>
    </location>
</feature>
<protein>
    <submittedName>
        <fullName evidence="3">Uncharacterized protein</fullName>
    </submittedName>
</protein>
<keyword evidence="4" id="KW-1185">Reference proteome</keyword>
<feature type="compositionally biased region" description="Basic and acidic residues" evidence="1">
    <location>
        <begin position="433"/>
        <end position="452"/>
    </location>
</feature>
<evidence type="ECO:0000256" key="1">
    <source>
        <dbReference type="SAM" id="MobiDB-lite"/>
    </source>
</evidence>
<feature type="compositionally biased region" description="Basic and acidic residues" evidence="1">
    <location>
        <begin position="485"/>
        <end position="496"/>
    </location>
</feature>
<name>A0A8J9UQD9_9NEOP</name>
<feature type="compositionally biased region" description="Polar residues" evidence="1">
    <location>
        <begin position="418"/>
        <end position="432"/>
    </location>
</feature>
<feature type="region of interest" description="Disordered" evidence="1">
    <location>
        <begin position="219"/>
        <end position="252"/>
    </location>
</feature>
<feature type="region of interest" description="Disordered" evidence="1">
    <location>
        <begin position="715"/>
        <end position="753"/>
    </location>
</feature>
<gene>
    <name evidence="3" type="ORF">BINO364_LOCUS10205</name>
</gene>
<feature type="compositionally biased region" description="Basic and acidic residues" evidence="1">
    <location>
        <begin position="219"/>
        <end position="234"/>
    </location>
</feature>
<feature type="region of interest" description="Disordered" evidence="1">
    <location>
        <begin position="349"/>
        <end position="576"/>
    </location>
</feature>
<feature type="non-terminal residue" evidence="3">
    <location>
        <position position="921"/>
    </location>
</feature>
<organism evidence="3 4">
    <name type="scientific">Brenthis ino</name>
    <name type="common">lesser marbled fritillary</name>
    <dbReference type="NCBI Taxonomy" id="405034"/>
    <lineage>
        <taxon>Eukaryota</taxon>
        <taxon>Metazoa</taxon>
        <taxon>Ecdysozoa</taxon>
        <taxon>Arthropoda</taxon>
        <taxon>Hexapoda</taxon>
        <taxon>Insecta</taxon>
        <taxon>Pterygota</taxon>
        <taxon>Neoptera</taxon>
        <taxon>Endopterygota</taxon>
        <taxon>Lepidoptera</taxon>
        <taxon>Glossata</taxon>
        <taxon>Ditrysia</taxon>
        <taxon>Papilionoidea</taxon>
        <taxon>Nymphalidae</taxon>
        <taxon>Heliconiinae</taxon>
        <taxon>Argynnini</taxon>
        <taxon>Brenthis</taxon>
    </lineage>
</organism>
<feature type="compositionally biased region" description="Polar residues" evidence="1">
    <location>
        <begin position="399"/>
        <end position="408"/>
    </location>
</feature>
<feature type="signal peptide" evidence="2">
    <location>
        <begin position="1"/>
        <end position="22"/>
    </location>
</feature>
<accession>A0A8J9UQD9</accession>
<evidence type="ECO:0000313" key="3">
    <source>
        <dbReference type="EMBL" id="CAH0724506.1"/>
    </source>
</evidence>
<dbReference type="EMBL" id="OV170224">
    <property type="protein sequence ID" value="CAH0724506.1"/>
    <property type="molecule type" value="Genomic_DNA"/>
</dbReference>
<feature type="compositionally biased region" description="Basic and acidic residues" evidence="1">
    <location>
        <begin position="719"/>
        <end position="729"/>
    </location>
</feature>
<reference evidence="3" key="1">
    <citation type="submission" date="2021-12" db="EMBL/GenBank/DDBJ databases">
        <authorList>
            <person name="Martin H S."/>
        </authorList>
    </citation>
    <scope>NUCLEOTIDE SEQUENCE</scope>
</reference>
<dbReference type="Proteomes" id="UP000838878">
    <property type="component" value="Chromosome 4"/>
</dbReference>
<evidence type="ECO:0000256" key="2">
    <source>
        <dbReference type="SAM" id="SignalP"/>
    </source>
</evidence>
<sequence>MGRKALLAVFCWLALSEVSSKAVQTTSGVTDNISDESAPRLYRNVPVGVYASALPYAAYSFNVPTFVAPKNTQLIPIKEENVIVQNSNGFLKDSYGQRFVESPQTVAYKTTFPQQFVQLQNLPAHLSQPLLAAPSSFQYGQAPHFFGQTQFRIPNIQTLAPTHINQFSAQPLVYANNVRNLAPTASFTSYINGNPTVQQQSTSNKNVYANTFTTEQFNKLKNEPKFQKVQEEPKISSGTNNNNNNNNDKPTQSQIAQANKLQLVQVPKETSITTVSNGKKTVVNLITKPPLPLLDLTLLEPLTFKNPLVPQVQHFLPRINQATYKRLPEINEVKKHQMEFVVQNTKSYDSGLLKNKPKAESPKKKHKKQSSQNEGKNEEEAPPNNQQHGVSDDNPGISYENNSPTYKETITEHKMSYNKETQSEPVSISYEKQTQKEPVHYSYEQHTEKEPIHYSYSHSSKEPAQIQQIYYESNDDTPKNLIYHFKPEEKKEDQGHRQSTPSQNESEESSDVSSEESDRERHQRHEEQKTKNQEHQRNVGKTAYIRPEHREQVHYHFLNNAPGEFRQDSSQPRKPPVQYVEKFLQPLAEYEEDITILPKHKPHAEQNHHDQNYRVHINHALPSQKKNQRHYEYPQNYYSSEPIVHEKSKRIIVKEGSTSEIDKPNDELMAEMVKKQEESEEDFEKAYKDAAYGFPGYDTPSIDIEKEIYNPEAYGASRYHHDYDVDKSPLRQYEADGDEYPSFTRAQYKDARDKQTDDYYLDYAVSRPESLRERHKKKENYYELYKNQKPEIYFGNEDKEQKRAKYTAALSSAHFGKPQQKQQSKYRVPQFEEYNYNKEAPQDNSSFSSRPYQRYKSNTQFVEPQFQYGFEPLSSPRLLDSELAAMASNNNPKTEKLSNKKKLYKESWYIKKSSKSGKSGS</sequence>
<evidence type="ECO:0000313" key="4">
    <source>
        <dbReference type="Proteomes" id="UP000838878"/>
    </source>
</evidence>
<dbReference type="OrthoDB" id="7458146at2759"/>